<feature type="compositionally biased region" description="Basic and acidic residues" evidence="1">
    <location>
        <begin position="168"/>
        <end position="179"/>
    </location>
</feature>
<feature type="region of interest" description="Disordered" evidence="1">
    <location>
        <begin position="73"/>
        <end position="179"/>
    </location>
</feature>
<protein>
    <submittedName>
        <fullName evidence="2">Uncharacterized protein</fullName>
    </submittedName>
</protein>
<evidence type="ECO:0000313" key="2">
    <source>
        <dbReference type="EMBL" id="KAG5461593.1"/>
    </source>
</evidence>
<keyword evidence="3" id="KW-1185">Reference proteome</keyword>
<reference evidence="2 3" key="1">
    <citation type="journal article" name="Sci. Rep.">
        <title>Genome-scale phylogenetic analyses confirm Olpidium as the closest living zoosporic fungus to the non-flagellated, terrestrial fungi.</title>
        <authorList>
            <person name="Chang Y."/>
            <person name="Rochon D."/>
            <person name="Sekimoto S."/>
            <person name="Wang Y."/>
            <person name="Chovatia M."/>
            <person name="Sandor L."/>
            <person name="Salamov A."/>
            <person name="Grigoriev I.V."/>
            <person name="Stajich J.E."/>
            <person name="Spatafora J.W."/>
        </authorList>
    </citation>
    <scope>NUCLEOTIDE SEQUENCE [LARGE SCALE GENOMIC DNA]</scope>
    <source>
        <strain evidence="2">S191</strain>
    </source>
</reference>
<comment type="caution">
    <text evidence="2">The sequence shown here is derived from an EMBL/GenBank/DDBJ whole genome shotgun (WGS) entry which is preliminary data.</text>
</comment>
<dbReference type="AlphaFoldDB" id="A0A8H7ZXY6"/>
<evidence type="ECO:0000313" key="3">
    <source>
        <dbReference type="Proteomes" id="UP000673691"/>
    </source>
</evidence>
<proteinExistence type="predicted"/>
<dbReference type="EMBL" id="JAEFCI010003416">
    <property type="protein sequence ID" value="KAG5461593.1"/>
    <property type="molecule type" value="Genomic_DNA"/>
</dbReference>
<feature type="non-terminal residue" evidence="2">
    <location>
        <position position="218"/>
    </location>
</feature>
<evidence type="ECO:0000256" key="1">
    <source>
        <dbReference type="SAM" id="MobiDB-lite"/>
    </source>
</evidence>
<dbReference type="Proteomes" id="UP000673691">
    <property type="component" value="Unassembled WGS sequence"/>
</dbReference>
<sequence>AWVVGLTKGLNLATRVPDNHISRKQLRFYLADDKNAFVERAIEPLFQDEYPFELRLCLPGPLCDVREEKQVGVAVDGPPEPPFESLPERVLTEDEGSVDEGEEESDRGVSEESDYYGSSAADSPEDDEGREAQETEGEKLSRKAARPAGKAARGLRSRGQCRCSAGEEGAKAARPAIREAEDGIRRIPRLQADYPHENERQISKLLKGRWSRMDDNAK</sequence>
<organism evidence="2 3">
    <name type="scientific">Olpidium bornovanus</name>
    <dbReference type="NCBI Taxonomy" id="278681"/>
    <lineage>
        <taxon>Eukaryota</taxon>
        <taxon>Fungi</taxon>
        <taxon>Fungi incertae sedis</taxon>
        <taxon>Olpidiomycota</taxon>
        <taxon>Olpidiomycotina</taxon>
        <taxon>Olpidiomycetes</taxon>
        <taxon>Olpidiales</taxon>
        <taxon>Olpidiaceae</taxon>
        <taxon>Olpidium</taxon>
    </lineage>
</organism>
<gene>
    <name evidence="2" type="ORF">BJ554DRAFT_6191</name>
</gene>
<feature type="non-terminal residue" evidence="2">
    <location>
        <position position="1"/>
    </location>
</feature>
<accession>A0A8H7ZXY6</accession>
<name>A0A8H7ZXY6_9FUNG</name>
<feature type="compositionally biased region" description="Acidic residues" evidence="1">
    <location>
        <begin position="93"/>
        <end position="105"/>
    </location>
</feature>
<feature type="compositionally biased region" description="Basic and acidic residues" evidence="1">
    <location>
        <begin position="130"/>
        <end position="141"/>
    </location>
</feature>